<name>A0ABR0P3V8_GOSAR</name>
<reference evidence="1 2" key="1">
    <citation type="submission" date="2023-03" db="EMBL/GenBank/DDBJ databases">
        <title>WGS of Gossypium arboreum.</title>
        <authorList>
            <person name="Yu D."/>
        </authorList>
    </citation>
    <scope>NUCLEOTIDE SEQUENCE [LARGE SCALE GENOMIC DNA]</scope>
    <source>
        <tissue evidence="1">Leaf</tissue>
    </source>
</reference>
<gene>
    <name evidence="1" type="ORF">PVK06_028680</name>
</gene>
<organism evidence="1 2">
    <name type="scientific">Gossypium arboreum</name>
    <name type="common">Tree cotton</name>
    <name type="synonym">Gossypium nanking</name>
    <dbReference type="NCBI Taxonomy" id="29729"/>
    <lineage>
        <taxon>Eukaryota</taxon>
        <taxon>Viridiplantae</taxon>
        <taxon>Streptophyta</taxon>
        <taxon>Embryophyta</taxon>
        <taxon>Tracheophyta</taxon>
        <taxon>Spermatophyta</taxon>
        <taxon>Magnoliopsida</taxon>
        <taxon>eudicotyledons</taxon>
        <taxon>Gunneridae</taxon>
        <taxon>Pentapetalae</taxon>
        <taxon>rosids</taxon>
        <taxon>malvids</taxon>
        <taxon>Malvales</taxon>
        <taxon>Malvaceae</taxon>
        <taxon>Malvoideae</taxon>
        <taxon>Gossypium</taxon>
    </lineage>
</organism>
<dbReference type="Proteomes" id="UP001358586">
    <property type="component" value="Chromosome 8"/>
</dbReference>
<accession>A0ABR0P3V8</accession>
<keyword evidence="2" id="KW-1185">Reference proteome</keyword>
<evidence type="ECO:0000313" key="1">
    <source>
        <dbReference type="EMBL" id="KAK5813232.1"/>
    </source>
</evidence>
<comment type="caution">
    <text evidence="1">The sequence shown here is derived from an EMBL/GenBank/DDBJ whole genome shotgun (WGS) entry which is preliminary data.</text>
</comment>
<evidence type="ECO:0000313" key="2">
    <source>
        <dbReference type="Proteomes" id="UP001358586"/>
    </source>
</evidence>
<sequence length="79" mass="8803">MPDSRVMNVMKNGRTTLEEQVASLAKTVESLTISLKGMDNRTPFMVTQIEHLSGSNQTSCNENQHQTLQQVGEIIVVQE</sequence>
<protein>
    <submittedName>
        <fullName evidence="1">Uncharacterized protein</fullName>
    </submittedName>
</protein>
<dbReference type="EMBL" id="JARKNE010000008">
    <property type="protein sequence ID" value="KAK5813232.1"/>
    <property type="molecule type" value="Genomic_DNA"/>
</dbReference>
<proteinExistence type="predicted"/>